<dbReference type="EMBL" id="JACQRX010000092">
    <property type="protein sequence ID" value="MBI4251231.1"/>
    <property type="molecule type" value="Genomic_DNA"/>
</dbReference>
<dbReference type="Pfam" id="PF00072">
    <property type="entry name" value="Response_reg"/>
    <property type="match status" value="1"/>
</dbReference>
<dbReference type="SUPFAM" id="SSF52172">
    <property type="entry name" value="CheY-like"/>
    <property type="match status" value="1"/>
</dbReference>
<evidence type="ECO:0000313" key="4">
    <source>
        <dbReference type="Proteomes" id="UP000752292"/>
    </source>
</evidence>
<evidence type="ECO:0000259" key="2">
    <source>
        <dbReference type="PROSITE" id="PS50110"/>
    </source>
</evidence>
<gene>
    <name evidence="3" type="ORF">HY618_02130</name>
</gene>
<sequence length="147" mass="16560">MPQVAGAVLAFEDEFSRQAFHSMIQRSGIDKIRICSSCHDAAVTVNQSARKWNLLILDSRIPRAFETVRMLRRRIGPHIKILMVFSGPTQELISEAIGAGVDDIMIYPVSQATLEKKLSRLVEIQQNKISLFRRVDAHSADIFTARP</sequence>
<comment type="caution">
    <text evidence="3">The sequence shown here is derived from an EMBL/GenBank/DDBJ whole genome shotgun (WGS) entry which is preliminary data.</text>
</comment>
<organism evidence="3 4">
    <name type="scientific">Tectimicrobiota bacterium</name>
    <dbReference type="NCBI Taxonomy" id="2528274"/>
    <lineage>
        <taxon>Bacteria</taxon>
        <taxon>Pseudomonadati</taxon>
        <taxon>Nitrospinota/Tectimicrobiota group</taxon>
        <taxon>Candidatus Tectimicrobiota</taxon>
    </lineage>
</organism>
<dbReference type="Proteomes" id="UP000752292">
    <property type="component" value="Unassembled WGS sequence"/>
</dbReference>
<evidence type="ECO:0000313" key="3">
    <source>
        <dbReference type="EMBL" id="MBI4251231.1"/>
    </source>
</evidence>
<reference evidence="3" key="1">
    <citation type="submission" date="2020-07" db="EMBL/GenBank/DDBJ databases">
        <title>Huge and variable diversity of episymbiotic CPR bacteria and DPANN archaea in groundwater ecosystems.</title>
        <authorList>
            <person name="He C.Y."/>
            <person name="Keren R."/>
            <person name="Whittaker M."/>
            <person name="Farag I.F."/>
            <person name="Doudna J."/>
            <person name="Cate J.H.D."/>
            <person name="Banfield J.F."/>
        </authorList>
    </citation>
    <scope>NUCLEOTIDE SEQUENCE</scope>
    <source>
        <strain evidence="3">NC_groundwater_1370_Ag_S-0.2um_69_93</strain>
    </source>
</reference>
<proteinExistence type="predicted"/>
<evidence type="ECO:0000256" key="1">
    <source>
        <dbReference type="PROSITE-ProRule" id="PRU00169"/>
    </source>
</evidence>
<feature type="modified residue" description="4-aspartylphosphate" evidence="1">
    <location>
        <position position="58"/>
    </location>
</feature>
<feature type="domain" description="Response regulatory" evidence="2">
    <location>
        <begin position="6"/>
        <end position="122"/>
    </location>
</feature>
<dbReference type="GO" id="GO:0000160">
    <property type="term" value="P:phosphorelay signal transduction system"/>
    <property type="evidence" value="ECO:0007669"/>
    <property type="project" value="InterPro"/>
</dbReference>
<name>A0A932ZTA5_UNCTE</name>
<accession>A0A932ZTA5</accession>
<dbReference type="PROSITE" id="PS50110">
    <property type="entry name" value="RESPONSE_REGULATORY"/>
    <property type="match status" value="1"/>
</dbReference>
<dbReference type="AlphaFoldDB" id="A0A932ZTA5"/>
<dbReference type="InterPro" id="IPR011006">
    <property type="entry name" value="CheY-like_superfamily"/>
</dbReference>
<dbReference type="InterPro" id="IPR001789">
    <property type="entry name" value="Sig_transdc_resp-reg_receiver"/>
</dbReference>
<dbReference type="Gene3D" id="3.40.50.2300">
    <property type="match status" value="1"/>
</dbReference>
<keyword evidence="1" id="KW-0597">Phosphoprotein</keyword>
<protein>
    <submittedName>
        <fullName evidence="3">Response regulator</fullName>
    </submittedName>
</protein>